<evidence type="ECO:0000256" key="4">
    <source>
        <dbReference type="ARBA" id="ARBA00022679"/>
    </source>
</evidence>
<dbReference type="InterPro" id="IPR003661">
    <property type="entry name" value="HisK_dim/P_dom"/>
</dbReference>
<dbReference type="SUPFAM" id="SSF53850">
    <property type="entry name" value="Periplasmic binding protein-like II"/>
    <property type="match status" value="1"/>
</dbReference>
<dbReference type="PROSITE" id="PS50112">
    <property type="entry name" value="PAS"/>
    <property type="match status" value="1"/>
</dbReference>
<evidence type="ECO:0000259" key="10">
    <source>
        <dbReference type="PROSITE" id="PS50109"/>
    </source>
</evidence>
<dbReference type="Pfam" id="PF00497">
    <property type="entry name" value="SBP_bac_3"/>
    <property type="match status" value="1"/>
</dbReference>
<keyword evidence="13" id="KW-1185">Reference proteome</keyword>
<dbReference type="OrthoDB" id="9784397at2"/>
<feature type="domain" description="Histidine kinase" evidence="10">
    <location>
        <begin position="451"/>
        <end position="657"/>
    </location>
</feature>
<dbReference type="InterPro" id="IPR001638">
    <property type="entry name" value="Solute-binding_3/MltF_N"/>
</dbReference>
<comment type="catalytic activity">
    <reaction evidence="1">
        <text>ATP + protein L-histidine = ADP + protein N-phospho-L-histidine.</text>
        <dbReference type="EC" id="2.7.13.3"/>
    </reaction>
</comment>
<feature type="transmembrane region" description="Helical" evidence="9">
    <location>
        <begin position="261"/>
        <end position="281"/>
    </location>
</feature>
<dbReference type="Pfam" id="PF13426">
    <property type="entry name" value="PAS_9"/>
    <property type="match status" value="1"/>
</dbReference>
<gene>
    <name evidence="12" type="ORF">F8153_08850</name>
</gene>
<dbReference type="InterPro" id="IPR004358">
    <property type="entry name" value="Sig_transdc_His_kin-like_C"/>
</dbReference>
<dbReference type="Gene3D" id="3.30.450.20">
    <property type="entry name" value="PAS domain"/>
    <property type="match status" value="1"/>
</dbReference>
<comment type="caution">
    <text evidence="12">The sequence shown here is derived from an EMBL/GenBank/DDBJ whole genome shotgun (WGS) entry which is preliminary data.</text>
</comment>
<keyword evidence="8" id="KW-0902">Two-component regulatory system</keyword>
<dbReference type="CDD" id="cd13704">
    <property type="entry name" value="PBP2_HisK"/>
    <property type="match status" value="1"/>
</dbReference>
<dbReference type="SMART" id="SM00388">
    <property type="entry name" value="HisKA"/>
    <property type="match status" value="1"/>
</dbReference>
<dbReference type="SMART" id="SM00091">
    <property type="entry name" value="PAS"/>
    <property type="match status" value="1"/>
</dbReference>
<dbReference type="Gene3D" id="1.10.287.130">
    <property type="match status" value="1"/>
</dbReference>
<dbReference type="CDD" id="cd00082">
    <property type="entry name" value="HisKA"/>
    <property type="match status" value="1"/>
</dbReference>
<dbReference type="InterPro" id="IPR000014">
    <property type="entry name" value="PAS"/>
</dbReference>
<dbReference type="Gene3D" id="3.40.190.10">
    <property type="entry name" value="Periplasmic binding protein-like II"/>
    <property type="match status" value="2"/>
</dbReference>
<dbReference type="PROSITE" id="PS50109">
    <property type="entry name" value="HIS_KIN"/>
    <property type="match status" value="1"/>
</dbReference>
<keyword evidence="9" id="KW-1133">Transmembrane helix</keyword>
<keyword evidence="5" id="KW-0547">Nucleotide-binding</keyword>
<dbReference type="AlphaFoldDB" id="A0A833M7Y9"/>
<evidence type="ECO:0000256" key="7">
    <source>
        <dbReference type="ARBA" id="ARBA00022840"/>
    </source>
</evidence>
<keyword evidence="9" id="KW-0812">Transmembrane</keyword>
<evidence type="ECO:0000313" key="13">
    <source>
        <dbReference type="Proteomes" id="UP000465601"/>
    </source>
</evidence>
<proteinExistence type="predicted"/>
<dbReference type="PANTHER" id="PTHR43065:SF10">
    <property type="entry name" value="PEROXIDE STRESS-ACTIVATED HISTIDINE KINASE MAK3"/>
    <property type="match status" value="1"/>
</dbReference>
<evidence type="ECO:0000256" key="5">
    <source>
        <dbReference type="ARBA" id="ARBA00022741"/>
    </source>
</evidence>
<evidence type="ECO:0000256" key="9">
    <source>
        <dbReference type="SAM" id="Phobius"/>
    </source>
</evidence>
<dbReference type="SMART" id="SM00387">
    <property type="entry name" value="HATPase_c"/>
    <property type="match status" value="1"/>
</dbReference>
<evidence type="ECO:0000256" key="2">
    <source>
        <dbReference type="ARBA" id="ARBA00012438"/>
    </source>
</evidence>
<feature type="domain" description="PAS" evidence="11">
    <location>
        <begin position="315"/>
        <end position="361"/>
    </location>
</feature>
<accession>A0A833M7Y9</accession>
<dbReference type="SUPFAM" id="SSF47384">
    <property type="entry name" value="Homodimeric domain of signal transducing histidine kinase"/>
    <property type="match status" value="1"/>
</dbReference>
<keyword evidence="3" id="KW-0597">Phosphoprotein</keyword>
<dbReference type="SUPFAM" id="SSF55874">
    <property type="entry name" value="ATPase domain of HSP90 chaperone/DNA topoisomerase II/histidine kinase"/>
    <property type="match status" value="1"/>
</dbReference>
<dbReference type="CDD" id="cd00130">
    <property type="entry name" value="PAS"/>
    <property type="match status" value="1"/>
</dbReference>
<dbReference type="Pfam" id="PF00512">
    <property type="entry name" value="HisKA"/>
    <property type="match status" value="1"/>
</dbReference>
<dbReference type="PRINTS" id="PR00344">
    <property type="entry name" value="BCTRLSENSOR"/>
</dbReference>
<evidence type="ECO:0000256" key="6">
    <source>
        <dbReference type="ARBA" id="ARBA00022777"/>
    </source>
</evidence>
<dbReference type="InterPro" id="IPR003594">
    <property type="entry name" value="HATPase_dom"/>
</dbReference>
<sequence length="658" mass="75157">MKLIARATIILFVLISFSIPLSYGINENGDILVIAGDKNYPPYEFLDDDGEYRGFNVDLMRAIAIEMGVEIKLLPMDWLEVHRALQDGEIDAVQGMNFNKQRKEFFDFSTPYLLNSSVFFVRTEDEKVLNSNDFKGKIVAVQRSDSAAYILAEIGEIEVMFVSDLEDAFDKLNNQKIDAVFGNRLTGIYILNKLQLKNNIKIMGEEINQVDYGIAVRKGNTVLLKDINEALERLKKNGTYSKIYEKWFGKEAYFIWEERKYYVYGIIGTIVLAIVIFGVSVKWNNDLKAEVNKRTEELYLINQELDISRNIIKESDKFKEQIIDSLSIGLITFDNSGGITAFNQRAEKIFELNRDDCVGRTFQELGLDKFFNIEHINYCIQEEKGLNIEETIFNLKGEKYYYNYLISPLYIGHSKNSGGVLTFRNITEEKTIRNALSQKDKMQSLGRMIAGLAHEIRNPLTSIKTYLEILPIKYDNPKFREKITVQVPQEITRLDNLLTDLLDYAKPKKNHYEEFSITPIIDQTISLLESSINKKNIEVIKKYTSEFVTYGDIQMLKQILINILLNSIEAIELEGKIGISVYEVKDSVYIDIEDDGLGIDNECIDKIFEPFYTTKENGTGLGLSICYQQIKGLGGDIIISSKKGIGTKVSLILNNGKG</sequence>
<dbReference type="Pfam" id="PF02518">
    <property type="entry name" value="HATPase_c"/>
    <property type="match status" value="1"/>
</dbReference>
<dbReference type="InterPro" id="IPR036097">
    <property type="entry name" value="HisK_dim/P_sf"/>
</dbReference>
<protein>
    <recommendedName>
        <fullName evidence="2">histidine kinase</fullName>
        <ecNumber evidence="2">2.7.13.3</ecNumber>
    </recommendedName>
</protein>
<evidence type="ECO:0000313" key="12">
    <source>
        <dbReference type="EMBL" id="KAB3529697.1"/>
    </source>
</evidence>
<name>A0A833M7Y9_9FIRM</name>
<dbReference type="GO" id="GO:0000155">
    <property type="term" value="F:phosphorelay sensor kinase activity"/>
    <property type="evidence" value="ECO:0007669"/>
    <property type="project" value="InterPro"/>
</dbReference>
<dbReference type="PANTHER" id="PTHR43065">
    <property type="entry name" value="SENSOR HISTIDINE KINASE"/>
    <property type="match status" value="1"/>
</dbReference>
<keyword evidence="4" id="KW-0808">Transferase</keyword>
<keyword evidence="9" id="KW-0472">Membrane</keyword>
<keyword evidence="7" id="KW-0067">ATP-binding</keyword>
<dbReference type="SUPFAM" id="SSF55785">
    <property type="entry name" value="PYP-like sensor domain (PAS domain)"/>
    <property type="match status" value="1"/>
</dbReference>
<dbReference type="Proteomes" id="UP000465601">
    <property type="component" value="Unassembled WGS sequence"/>
</dbReference>
<dbReference type="Gene3D" id="3.30.565.10">
    <property type="entry name" value="Histidine kinase-like ATPase, C-terminal domain"/>
    <property type="match status" value="1"/>
</dbReference>
<keyword evidence="6" id="KW-0418">Kinase</keyword>
<evidence type="ECO:0000256" key="1">
    <source>
        <dbReference type="ARBA" id="ARBA00000085"/>
    </source>
</evidence>
<dbReference type="InterPro" id="IPR035965">
    <property type="entry name" value="PAS-like_dom_sf"/>
</dbReference>
<dbReference type="EC" id="2.7.13.3" evidence="2"/>
<dbReference type="EMBL" id="WBZB01000026">
    <property type="protein sequence ID" value="KAB3529697.1"/>
    <property type="molecule type" value="Genomic_DNA"/>
</dbReference>
<evidence type="ECO:0000256" key="3">
    <source>
        <dbReference type="ARBA" id="ARBA00022553"/>
    </source>
</evidence>
<evidence type="ECO:0000259" key="11">
    <source>
        <dbReference type="PROSITE" id="PS50112"/>
    </source>
</evidence>
<dbReference type="NCBIfam" id="TIGR00229">
    <property type="entry name" value="sensory_box"/>
    <property type="match status" value="1"/>
</dbReference>
<reference evidence="12 13" key="1">
    <citation type="submission" date="2019-10" db="EMBL/GenBank/DDBJ databases">
        <title>Alkaliphilus serpentinus sp. nov. and Alkaliphilus pronyensis sp. nov., two novel anaerobic alkaliphilic species isolated from the serpentinized-hosted hydrothermal field of the Prony Bay (New Caledonia).</title>
        <authorList>
            <person name="Postec A."/>
        </authorList>
    </citation>
    <scope>NUCLEOTIDE SEQUENCE [LARGE SCALE GENOMIC DNA]</scope>
    <source>
        <strain evidence="12 13">LacT</strain>
    </source>
</reference>
<dbReference type="InterPro" id="IPR005467">
    <property type="entry name" value="His_kinase_dom"/>
</dbReference>
<organism evidence="12 13">
    <name type="scientific">Alkaliphilus serpentinus</name>
    <dbReference type="NCBI Taxonomy" id="1482731"/>
    <lineage>
        <taxon>Bacteria</taxon>
        <taxon>Bacillati</taxon>
        <taxon>Bacillota</taxon>
        <taxon>Clostridia</taxon>
        <taxon>Peptostreptococcales</taxon>
        <taxon>Natronincolaceae</taxon>
        <taxon>Alkaliphilus</taxon>
    </lineage>
</organism>
<dbReference type="GO" id="GO:0005524">
    <property type="term" value="F:ATP binding"/>
    <property type="evidence" value="ECO:0007669"/>
    <property type="project" value="UniProtKB-KW"/>
</dbReference>
<dbReference type="SMART" id="SM00062">
    <property type="entry name" value="PBPb"/>
    <property type="match status" value="1"/>
</dbReference>
<dbReference type="InterPro" id="IPR036890">
    <property type="entry name" value="HATPase_C_sf"/>
</dbReference>
<evidence type="ECO:0000256" key="8">
    <source>
        <dbReference type="ARBA" id="ARBA00023012"/>
    </source>
</evidence>
<dbReference type="RefSeq" id="WP_151865998.1">
    <property type="nucleotide sequence ID" value="NZ_WBZB01000026.1"/>
</dbReference>